<protein>
    <recommendedName>
        <fullName evidence="5">RNA-binding protein Luc7-like 2</fullName>
    </recommendedName>
</protein>
<dbReference type="GO" id="GO:0005685">
    <property type="term" value="C:U1 snRNP"/>
    <property type="evidence" value="ECO:0007669"/>
    <property type="project" value="InterPro"/>
</dbReference>
<feature type="region of interest" description="Disordered" evidence="3">
    <location>
        <begin position="239"/>
        <end position="391"/>
    </location>
</feature>
<evidence type="ECO:0000256" key="3">
    <source>
        <dbReference type="SAM" id="MobiDB-lite"/>
    </source>
</evidence>
<dbReference type="AlphaFoldDB" id="A0A0B7AIZ4"/>
<name>A0A0B7AIZ4_9EUPU</name>
<feature type="compositionally biased region" description="Basic and acidic residues" evidence="3">
    <location>
        <begin position="360"/>
        <end position="375"/>
    </location>
</feature>
<dbReference type="EMBL" id="HACG01033958">
    <property type="protein sequence ID" value="CEK80823.1"/>
    <property type="molecule type" value="Transcribed_RNA"/>
</dbReference>
<feature type="compositionally biased region" description="Low complexity" evidence="3">
    <location>
        <begin position="378"/>
        <end position="391"/>
    </location>
</feature>
<organism evidence="4">
    <name type="scientific">Arion vulgaris</name>
    <dbReference type="NCBI Taxonomy" id="1028688"/>
    <lineage>
        <taxon>Eukaryota</taxon>
        <taxon>Metazoa</taxon>
        <taxon>Spiralia</taxon>
        <taxon>Lophotrochozoa</taxon>
        <taxon>Mollusca</taxon>
        <taxon>Gastropoda</taxon>
        <taxon>Heterobranchia</taxon>
        <taxon>Euthyneura</taxon>
        <taxon>Panpulmonata</taxon>
        <taxon>Eupulmonata</taxon>
        <taxon>Stylommatophora</taxon>
        <taxon>Helicina</taxon>
        <taxon>Arionoidea</taxon>
        <taxon>Arionidae</taxon>
        <taxon>Arion</taxon>
    </lineage>
</organism>
<evidence type="ECO:0000256" key="2">
    <source>
        <dbReference type="SAM" id="Coils"/>
    </source>
</evidence>
<reference evidence="4" key="1">
    <citation type="submission" date="2014-12" db="EMBL/GenBank/DDBJ databases">
        <title>Insight into the proteome of Arion vulgaris.</title>
        <authorList>
            <person name="Aradska J."/>
            <person name="Bulat T."/>
            <person name="Smidak R."/>
            <person name="Sarate P."/>
            <person name="Gangsoo J."/>
            <person name="Sialana F."/>
            <person name="Bilban M."/>
            <person name="Lubec G."/>
        </authorList>
    </citation>
    <scope>NUCLEOTIDE SEQUENCE</scope>
    <source>
        <tissue evidence="4">Skin</tissue>
    </source>
</reference>
<feature type="compositionally biased region" description="Polar residues" evidence="3">
    <location>
        <begin position="261"/>
        <end position="278"/>
    </location>
</feature>
<sequence length="391" mass="45362">MTAHDQIRAMLDELMGTSRDGDSAKYRVKFDDPRVCKSFLLGCCPHDILASTRMDLGECPSVHDLAFRADYETAALNKDYFYDIDAMEHLQSFISDCDRKTEVAKRRLKETQEELSEEANSKAEQIHALGEQIGTLMAKAEEVGASGQVDESMKMLEQVEALKFKKTQSEIELRDSMPASSYQQQKLRVCEVCGAYLGIHDNDRRLADHFGGKLHLGFITIREKLDQLKTLVTERRSLRETQREEMRQRREKEVETERSKNQPTSDRSPSRSKSNYEQGDTERSERDRSRDRTRHRSRSQDRHKHKRRSRSRDHNSRKRSKRSRSRSRRSRSGSRESHHHSRSHSHSRRSKHRRRSGSRSRNDRSRSRSGERKDVNGATQTTTAAANAESD</sequence>
<keyword evidence="2" id="KW-0175">Coiled coil</keyword>
<feature type="coiled-coil region" evidence="2">
    <location>
        <begin position="94"/>
        <end position="125"/>
    </location>
</feature>
<dbReference type="PANTHER" id="PTHR12375">
    <property type="entry name" value="RNA-BINDING PROTEIN LUC7-RELATED"/>
    <property type="match status" value="1"/>
</dbReference>
<feature type="compositionally biased region" description="Basic residues" evidence="3">
    <location>
        <begin position="291"/>
        <end position="358"/>
    </location>
</feature>
<evidence type="ECO:0000256" key="1">
    <source>
        <dbReference type="ARBA" id="ARBA00005655"/>
    </source>
</evidence>
<dbReference type="InterPro" id="IPR004882">
    <property type="entry name" value="Luc7-rel"/>
</dbReference>
<dbReference type="GO" id="GO:0003729">
    <property type="term" value="F:mRNA binding"/>
    <property type="evidence" value="ECO:0007669"/>
    <property type="project" value="InterPro"/>
</dbReference>
<comment type="similarity">
    <text evidence="1">Belongs to the Luc7 family.</text>
</comment>
<evidence type="ECO:0008006" key="5">
    <source>
        <dbReference type="Google" id="ProtNLM"/>
    </source>
</evidence>
<accession>A0A0B7AIZ4</accession>
<evidence type="ECO:0000313" key="4">
    <source>
        <dbReference type="EMBL" id="CEK80823.1"/>
    </source>
</evidence>
<dbReference type="Pfam" id="PF03194">
    <property type="entry name" value="LUC7"/>
    <property type="match status" value="1"/>
</dbReference>
<dbReference type="GO" id="GO:0006376">
    <property type="term" value="P:mRNA splice site recognition"/>
    <property type="evidence" value="ECO:0007669"/>
    <property type="project" value="InterPro"/>
</dbReference>
<proteinExistence type="inferred from homology"/>
<gene>
    <name evidence="4" type="primary">ORF122885</name>
</gene>
<feature type="compositionally biased region" description="Basic and acidic residues" evidence="3">
    <location>
        <begin position="239"/>
        <end position="260"/>
    </location>
</feature>
<feature type="compositionally biased region" description="Basic and acidic residues" evidence="3">
    <location>
        <begin position="280"/>
        <end position="290"/>
    </location>
</feature>